<dbReference type="AlphaFoldDB" id="A0A8B7YHT4"/>
<accession>A0A8B7YHT4</accession>
<keyword evidence="1" id="KW-0472">Membrane</keyword>
<protein>
    <submittedName>
        <fullName evidence="6">C-type mannose receptor 2-like isoform X1</fullName>
    </submittedName>
</protein>
<evidence type="ECO:0000313" key="5">
    <source>
        <dbReference type="Proteomes" id="UP000694845"/>
    </source>
</evidence>
<dbReference type="InterPro" id="IPR016186">
    <property type="entry name" value="C-type_lectin-like/link_sf"/>
</dbReference>
<dbReference type="SMART" id="SM00409">
    <property type="entry name" value="IG"/>
    <property type="match status" value="1"/>
</dbReference>
<dbReference type="InterPro" id="IPR013151">
    <property type="entry name" value="Immunoglobulin_dom"/>
</dbReference>
<feature type="signal peptide" evidence="2">
    <location>
        <begin position="1"/>
        <end position="22"/>
    </location>
</feature>
<organism evidence="5 6">
    <name type="scientific">Acanthaster planci</name>
    <name type="common">Crown-of-thorns starfish</name>
    <dbReference type="NCBI Taxonomy" id="133434"/>
    <lineage>
        <taxon>Eukaryota</taxon>
        <taxon>Metazoa</taxon>
        <taxon>Echinodermata</taxon>
        <taxon>Eleutherozoa</taxon>
        <taxon>Asterozoa</taxon>
        <taxon>Asteroidea</taxon>
        <taxon>Valvatacea</taxon>
        <taxon>Valvatida</taxon>
        <taxon>Acanthasteridae</taxon>
        <taxon>Acanthaster</taxon>
    </lineage>
</organism>
<evidence type="ECO:0000259" key="3">
    <source>
        <dbReference type="PROSITE" id="PS50041"/>
    </source>
</evidence>
<evidence type="ECO:0000259" key="4">
    <source>
        <dbReference type="PROSITE" id="PS50835"/>
    </source>
</evidence>
<proteinExistence type="predicted"/>
<dbReference type="InterPro" id="IPR050111">
    <property type="entry name" value="C-type_lectin/snaclec_domain"/>
</dbReference>
<dbReference type="RefSeq" id="XP_022092819.1">
    <property type="nucleotide sequence ID" value="XM_022237127.1"/>
</dbReference>
<feature type="domain" description="Ig-like" evidence="4">
    <location>
        <begin position="335"/>
        <end position="431"/>
    </location>
</feature>
<dbReference type="PROSITE" id="PS50041">
    <property type="entry name" value="C_TYPE_LECTIN_2"/>
    <property type="match status" value="2"/>
</dbReference>
<dbReference type="Gene3D" id="2.60.40.10">
    <property type="entry name" value="Immunoglobulins"/>
    <property type="match status" value="1"/>
</dbReference>
<keyword evidence="1" id="KW-0812">Transmembrane</keyword>
<evidence type="ECO:0000256" key="1">
    <source>
        <dbReference type="SAM" id="Phobius"/>
    </source>
</evidence>
<dbReference type="PANTHER" id="PTHR22803">
    <property type="entry name" value="MANNOSE, PHOSPHOLIPASE, LECTIN RECEPTOR RELATED"/>
    <property type="match status" value="1"/>
</dbReference>
<feature type="chain" id="PRO_5034689740" evidence="2">
    <location>
        <begin position="23"/>
        <end position="503"/>
    </location>
</feature>
<dbReference type="SUPFAM" id="SSF56436">
    <property type="entry name" value="C-type lectin-like"/>
    <property type="match status" value="2"/>
</dbReference>
<dbReference type="Proteomes" id="UP000694845">
    <property type="component" value="Unplaced"/>
</dbReference>
<dbReference type="InterPro" id="IPR003599">
    <property type="entry name" value="Ig_sub"/>
</dbReference>
<dbReference type="InterPro" id="IPR016187">
    <property type="entry name" value="CTDL_fold"/>
</dbReference>
<dbReference type="InterPro" id="IPR036179">
    <property type="entry name" value="Ig-like_dom_sf"/>
</dbReference>
<dbReference type="InterPro" id="IPR013783">
    <property type="entry name" value="Ig-like_fold"/>
</dbReference>
<evidence type="ECO:0000256" key="2">
    <source>
        <dbReference type="SAM" id="SignalP"/>
    </source>
</evidence>
<dbReference type="Gene3D" id="3.10.100.10">
    <property type="entry name" value="Mannose-Binding Protein A, subunit A"/>
    <property type="match status" value="2"/>
</dbReference>
<dbReference type="Pfam" id="PF00047">
    <property type="entry name" value="ig"/>
    <property type="match status" value="1"/>
</dbReference>
<feature type="transmembrane region" description="Helical" evidence="1">
    <location>
        <begin position="459"/>
        <end position="481"/>
    </location>
</feature>
<dbReference type="Pfam" id="PF00059">
    <property type="entry name" value="Lectin_C"/>
    <property type="match status" value="2"/>
</dbReference>
<reference evidence="6" key="1">
    <citation type="submission" date="2025-08" db="UniProtKB">
        <authorList>
            <consortium name="RefSeq"/>
        </authorList>
    </citation>
    <scope>IDENTIFICATION</scope>
</reference>
<dbReference type="KEGG" id="aplc:110980444"/>
<dbReference type="InterPro" id="IPR001304">
    <property type="entry name" value="C-type_lectin-like"/>
</dbReference>
<dbReference type="OrthoDB" id="441660at2759"/>
<dbReference type="GeneID" id="110980444"/>
<feature type="domain" description="C-type lectin" evidence="3">
    <location>
        <begin position="38"/>
        <end position="152"/>
    </location>
</feature>
<gene>
    <name evidence="6" type="primary">LOC110980444</name>
</gene>
<keyword evidence="5" id="KW-1185">Reference proteome</keyword>
<dbReference type="InterPro" id="IPR007110">
    <property type="entry name" value="Ig-like_dom"/>
</dbReference>
<name>A0A8B7YHT4_ACAPL</name>
<dbReference type="PROSITE" id="PS00022">
    <property type="entry name" value="EGF_1"/>
    <property type="match status" value="1"/>
</dbReference>
<dbReference type="PROSITE" id="PS50835">
    <property type="entry name" value="IG_LIKE"/>
    <property type="match status" value="1"/>
</dbReference>
<keyword evidence="1" id="KW-1133">Transmembrane helix</keyword>
<dbReference type="SUPFAM" id="SSF48726">
    <property type="entry name" value="Immunoglobulin"/>
    <property type="match status" value="1"/>
</dbReference>
<dbReference type="SMART" id="SM00034">
    <property type="entry name" value="CLECT"/>
    <property type="match status" value="2"/>
</dbReference>
<evidence type="ECO:0000313" key="6">
    <source>
        <dbReference type="RefSeq" id="XP_022092819.1"/>
    </source>
</evidence>
<keyword evidence="2" id="KW-0732">Signal</keyword>
<feature type="domain" description="C-type lectin" evidence="3">
    <location>
        <begin position="167"/>
        <end position="275"/>
    </location>
</feature>
<dbReference type="CDD" id="cd00037">
    <property type="entry name" value="CLECT"/>
    <property type="match status" value="1"/>
</dbReference>
<dbReference type="InterPro" id="IPR000742">
    <property type="entry name" value="EGF"/>
</dbReference>
<sequence>MPGLSSRIFLAHLVSCILKVYCQSDKSHPQICSDGVQFQGRCYWFSTEPANWLDANHKCSQYGGNVRLPVITNQEQEDWLHATLPYHDMWIGLHDIHADGQWSWVDGTYPNYTNWGYTHPWNSSNHNCAIVSHLGGVWVDTQCHSEHHYACSSTPNHPICHSGGIFFRDRCYWKVNGTRLSMSGAEAACEEIERGAQLVVIHDGELNTFLSKLANPLVWIGLTDSEHEGFFKWIDGSSITFRNWRPREPNDSNNNEDCATLDYGTGSWNDVECSRTQDGFSVVCALPSCRDEGSGDSGPCLDSSEQCSCVSGGYCSDVGRCRCLRRFHGMVCDTADVRVRLHSTSDVMEGGLIELTCHVNIPKSDYSLQIQHLIAHSSHRPLPEDRTRFYLDNEENGYHRVVISNATINDTGNYVCVVSTSAGIEPLTRVDSTHVKVKSKISPASELRSNQAESYLESGLTVAVGVLAACCILLIILLVVVKVLAKMRKKQDGPDVSMNALLS</sequence>